<evidence type="ECO:0000313" key="2">
    <source>
        <dbReference type="Proteomes" id="UP001595851"/>
    </source>
</evidence>
<proteinExistence type="predicted"/>
<protein>
    <submittedName>
        <fullName evidence="1">Lasso peptide biosynthesis PqqD family chaperone</fullName>
    </submittedName>
</protein>
<keyword evidence="2" id="KW-1185">Reference proteome</keyword>
<dbReference type="EMBL" id="JBHSBI010000064">
    <property type="protein sequence ID" value="MFC4016249.1"/>
    <property type="molecule type" value="Genomic_DNA"/>
</dbReference>
<dbReference type="Pfam" id="PF05402">
    <property type="entry name" value="PqqD"/>
    <property type="match status" value="1"/>
</dbReference>
<evidence type="ECO:0000313" key="1">
    <source>
        <dbReference type="EMBL" id="MFC4016249.1"/>
    </source>
</evidence>
<name>A0ABV8GTG1_9ACTN</name>
<comment type="caution">
    <text evidence="1">The sequence shown here is derived from an EMBL/GenBank/DDBJ whole genome shotgun (WGS) entry which is preliminary data.</text>
</comment>
<accession>A0ABV8GTG1</accession>
<dbReference type="RefSeq" id="WP_379536040.1">
    <property type="nucleotide sequence ID" value="NZ_JBHSBI010000064.1"/>
</dbReference>
<dbReference type="InterPro" id="IPR008792">
    <property type="entry name" value="PQQD"/>
</dbReference>
<sequence length="88" mass="9336">MSVRLREHVSATDTTDALILLDGRAGRYWQLNTTAAIIVRALLDGTDPARIAQDLAAANPVSVQQASADLRALLAQLAKANLIETATP</sequence>
<dbReference type="Proteomes" id="UP001595851">
    <property type="component" value="Unassembled WGS sequence"/>
</dbReference>
<organism evidence="1 2">
    <name type="scientific">Nonomuraea purpurea</name>
    <dbReference type="NCBI Taxonomy" id="1849276"/>
    <lineage>
        <taxon>Bacteria</taxon>
        <taxon>Bacillati</taxon>
        <taxon>Actinomycetota</taxon>
        <taxon>Actinomycetes</taxon>
        <taxon>Streptosporangiales</taxon>
        <taxon>Streptosporangiaceae</taxon>
        <taxon>Nonomuraea</taxon>
    </lineage>
</organism>
<reference evidence="2" key="1">
    <citation type="journal article" date="2019" name="Int. J. Syst. Evol. Microbiol.">
        <title>The Global Catalogue of Microorganisms (GCM) 10K type strain sequencing project: providing services to taxonomists for standard genome sequencing and annotation.</title>
        <authorList>
            <consortium name="The Broad Institute Genomics Platform"/>
            <consortium name="The Broad Institute Genome Sequencing Center for Infectious Disease"/>
            <person name="Wu L."/>
            <person name="Ma J."/>
        </authorList>
    </citation>
    <scope>NUCLEOTIDE SEQUENCE [LARGE SCALE GENOMIC DNA]</scope>
    <source>
        <strain evidence="2">TBRC 1276</strain>
    </source>
</reference>
<gene>
    <name evidence="1" type="ORF">ACFOY2_54205</name>
</gene>
<dbReference type="Gene3D" id="1.10.10.1150">
    <property type="entry name" value="Coenzyme PQQ synthesis protein D (PqqD)"/>
    <property type="match status" value="1"/>
</dbReference>
<dbReference type="InterPro" id="IPR041881">
    <property type="entry name" value="PqqD_sf"/>
</dbReference>
<dbReference type="NCBIfam" id="NF033530">
    <property type="entry name" value="lasso_PqqD_Strm"/>
    <property type="match status" value="1"/>
</dbReference>